<dbReference type="AlphaFoldDB" id="A0A388TIB0"/>
<organism evidence="2 3">
    <name type="scientific">Candidatus Termititenax persephonae</name>
    <dbReference type="NCBI Taxonomy" id="2218525"/>
    <lineage>
        <taxon>Bacteria</taxon>
        <taxon>Bacillati</taxon>
        <taxon>Candidatus Margulisiibacteriota</taxon>
        <taxon>Candidatus Termititenacia</taxon>
        <taxon>Candidatus Termititenacales</taxon>
        <taxon>Candidatus Termititenacaceae</taxon>
        <taxon>Candidatus Termititenax</taxon>
    </lineage>
</organism>
<evidence type="ECO:0000256" key="1">
    <source>
        <dbReference type="SAM" id="MobiDB-lite"/>
    </source>
</evidence>
<proteinExistence type="predicted"/>
<evidence type="ECO:0000313" key="3">
    <source>
        <dbReference type="Proteomes" id="UP000275925"/>
    </source>
</evidence>
<evidence type="ECO:0000313" key="2">
    <source>
        <dbReference type="EMBL" id="GBR76656.1"/>
    </source>
</evidence>
<keyword evidence="3" id="KW-1185">Reference proteome</keyword>
<name>A0A388TIB0_9BACT</name>
<sequence>MSAKRDVKRKEVSMMKKLIILGLVILALAMLAGCGETAAQTAPSSANSSDYSGNYYTNPTDPKFK</sequence>
<protein>
    <submittedName>
        <fullName evidence="2">Uncharacterized protein</fullName>
    </submittedName>
</protein>
<dbReference type="EMBL" id="BGZO01000038">
    <property type="protein sequence ID" value="GBR76656.1"/>
    <property type="molecule type" value="Genomic_DNA"/>
</dbReference>
<dbReference type="Proteomes" id="UP000275925">
    <property type="component" value="Unassembled WGS sequence"/>
</dbReference>
<comment type="caution">
    <text evidence="2">The sequence shown here is derived from an EMBL/GenBank/DDBJ whole genome shotgun (WGS) entry which is preliminary data.</text>
</comment>
<accession>A0A388TIB0</accession>
<feature type="region of interest" description="Disordered" evidence="1">
    <location>
        <begin position="40"/>
        <end position="65"/>
    </location>
</feature>
<gene>
    <name evidence="2" type="ORF">NO2_1173</name>
</gene>
<reference evidence="2 3" key="1">
    <citation type="journal article" date="2019" name="ISME J.">
        <title>Genome analyses of uncultured TG2/ZB3 bacteria in 'Margulisbacteria' specifically attached to ectosymbiotic spirochetes of protists in the termite gut.</title>
        <authorList>
            <person name="Utami Y.D."/>
            <person name="Kuwahara H."/>
            <person name="Igai K."/>
            <person name="Murakami T."/>
            <person name="Sugaya K."/>
            <person name="Morikawa T."/>
            <person name="Nagura Y."/>
            <person name="Yuki M."/>
            <person name="Deevong P."/>
            <person name="Inoue T."/>
            <person name="Kihara K."/>
            <person name="Lo N."/>
            <person name="Yamada A."/>
            <person name="Ohkuma M."/>
            <person name="Hongoh Y."/>
        </authorList>
    </citation>
    <scope>NUCLEOTIDE SEQUENCE [LARGE SCALE GENOMIC DNA]</scope>
    <source>
        <strain evidence="2">NkOx7-02</strain>
    </source>
</reference>
<dbReference type="PROSITE" id="PS51257">
    <property type="entry name" value="PROKAR_LIPOPROTEIN"/>
    <property type="match status" value="1"/>
</dbReference>